<dbReference type="InterPro" id="IPR039417">
    <property type="entry name" value="Peptidase_C1A_papain-like"/>
</dbReference>
<dbReference type="Pfam" id="PF00112">
    <property type="entry name" value="Peptidase_C1"/>
    <property type="match status" value="1"/>
</dbReference>
<dbReference type="InterPro" id="IPR000169">
    <property type="entry name" value="Pept_cys_AS"/>
</dbReference>
<evidence type="ECO:0000256" key="5">
    <source>
        <dbReference type="ARBA" id="ARBA00023145"/>
    </source>
</evidence>
<keyword evidence="2" id="KW-0645">Protease</keyword>
<dbReference type="AlphaFoldDB" id="A0A7E5VK64"/>
<dbReference type="OrthoDB" id="65740at2759"/>
<keyword evidence="3" id="KW-0378">Hydrolase</keyword>
<dbReference type="PANTHER" id="PTHR12411">
    <property type="entry name" value="CYSTEINE PROTEASE FAMILY C1-RELATED"/>
    <property type="match status" value="1"/>
</dbReference>
<dbReference type="InParanoid" id="A0A7E5VK64"/>
<evidence type="ECO:0000259" key="8">
    <source>
        <dbReference type="SMART" id="SM00645"/>
    </source>
</evidence>
<dbReference type="Proteomes" id="UP000322000">
    <property type="component" value="Chromosome 5"/>
</dbReference>
<feature type="domain" description="Peptidase C1A papain C-terminal" evidence="8">
    <location>
        <begin position="324"/>
        <end position="539"/>
    </location>
</feature>
<dbReference type="InterPro" id="IPR025660">
    <property type="entry name" value="Pept_his_AS"/>
</dbReference>
<dbReference type="InterPro" id="IPR013201">
    <property type="entry name" value="Prot_inhib_I29"/>
</dbReference>
<dbReference type="KEGG" id="tnl:113494457"/>
<keyword evidence="5" id="KW-0865">Zymogen</keyword>
<evidence type="ECO:0000256" key="1">
    <source>
        <dbReference type="ARBA" id="ARBA00008455"/>
    </source>
</evidence>
<dbReference type="PROSITE" id="PS00639">
    <property type="entry name" value="THIOL_PROTEASE_HIS"/>
    <property type="match status" value="1"/>
</dbReference>
<dbReference type="InterPro" id="IPR025661">
    <property type="entry name" value="Pept_asp_AS"/>
</dbReference>
<dbReference type="CDD" id="cd02248">
    <property type="entry name" value="Peptidase_C1A"/>
    <property type="match status" value="1"/>
</dbReference>
<evidence type="ECO:0000256" key="4">
    <source>
        <dbReference type="ARBA" id="ARBA00022807"/>
    </source>
</evidence>
<evidence type="ECO:0000256" key="3">
    <source>
        <dbReference type="ARBA" id="ARBA00022801"/>
    </source>
</evidence>
<keyword evidence="10" id="KW-1185">Reference proteome</keyword>
<comment type="similarity">
    <text evidence="1">Belongs to the peptidase C1 family.</text>
</comment>
<proteinExistence type="inferred from homology"/>
<evidence type="ECO:0000313" key="11">
    <source>
        <dbReference type="RefSeq" id="XP_026728596.1"/>
    </source>
</evidence>
<dbReference type="PROSITE" id="PS00139">
    <property type="entry name" value="THIOL_PROTEASE_CYS"/>
    <property type="match status" value="1"/>
</dbReference>
<reference evidence="11" key="1">
    <citation type="submission" date="2025-08" db="UniProtKB">
        <authorList>
            <consortium name="RefSeq"/>
        </authorList>
    </citation>
    <scope>IDENTIFICATION</scope>
</reference>
<organism evidence="10 11">
    <name type="scientific">Trichoplusia ni</name>
    <name type="common">Cabbage looper</name>
    <dbReference type="NCBI Taxonomy" id="7111"/>
    <lineage>
        <taxon>Eukaryota</taxon>
        <taxon>Metazoa</taxon>
        <taxon>Ecdysozoa</taxon>
        <taxon>Arthropoda</taxon>
        <taxon>Hexapoda</taxon>
        <taxon>Insecta</taxon>
        <taxon>Pterygota</taxon>
        <taxon>Neoptera</taxon>
        <taxon>Endopterygota</taxon>
        <taxon>Lepidoptera</taxon>
        <taxon>Glossata</taxon>
        <taxon>Ditrysia</taxon>
        <taxon>Noctuoidea</taxon>
        <taxon>Noctuidae</taxon>
        <taxon>Plusiinae</taxon>
        <taxon>Trichoplusia</taxon>
    </lineage>
</organism>
<dbReference type="InterPro" id="IPR038765">
    <property type="entry name" value="Papain-like_cys_pep_sf"/>
</dbReference>
<dbReference type="PROSITE" id="PS00640">
    <property type="entry name" value="THIOL_PROTEASE_ASN"/>
    <property type="match status" value="1"/>
</dbReference>
<name>A0A7E5VK64_TRINI</name>
<evidence type="ECO:0000256" key="2">
    <source>
        <dbReference type="ARBA" id="ARBA00022670"/>
    </source>
</evidence>
<keyword evidence="7" id="KW-0732">Signal</keyword>
<protein>
    <submittedName>
        <fullName evidence="11">Cathepsin K-like</fullName>
    </submittedName>
</protein>
<dbReference type="GO" id="GO:0008234">
    <property type="term" value="F:cysteine-type peptidase activity"/>
    <property type="evidence" value="ECO:0007669"/>
    <property type="project" value="UniProtKB-KW"/>
</dbReference>
<dbReference type="GeneID" id="113494457"/>
<dbReference type="PRINTS" id="PR00705">
    <property type="entry name" value="PAPAIN"/>
</dbReference>
<feature type="chain" id="PRO_5028988920" evidence="7">
    <location>
        <begin position="20"/>
        <end position="540"/>
    </location>
</feature>
<evidence type="ECO:0000256" key="6">
    <source>
        <dbReference type="ARBA" id="ARBA00023157"/>
    </source>
</evidence>
<dbReference type="Pfam" id="PF08246">
    <property type="entry name" value="Inhibitor_I29"/>
    <property type="match status" value="1"/>
</dbReference>
<feature type="domain" description="Cathepsin propeptide inhibitor" evidence="9">
    <location>
        <begin position="236"/>
        <end position="291"/>
    </location>
</feature>
<dbReference type="InterPro" id="IPR000668">
    <property type="entry name" value="Peptidase_C1A_C"/>
</dbReference>
<accession>A0A7E5VK64</accession>
<dbReference type="SUPFAM" id="SSF54001">
    <property type="entry name" value="Cysteine proteinases"/>
    <property type="match status" value="1"/>
</dbReference>
<dbReference type="SMART" id="SM00645">
    <property type="entry name" value="Pept_C1"/>
    <property type="match status" value="1"/>
</dbReference>
<evidence type="ECO:0000313" key="10">
    <source>
        <dbReference type="Proteomes" id="UP000322000"/>
    </source>
</evidence>
<evidence type="ECO:0000256" key="7">
    <source>
        <dbReference type="SAM" id="SignalP"/>
    </source>
</evidence>
<dbReference type="InterPro" id="IPR013128">
    <property type="entry name" value="Peptidase_C1A"/>
</dbReference>
<feature type="signal peptide" evidence="7">
    <location>
        <begin position="1"/>
        <end position="19"/>
    </location>
</feature>
<evidence type="ECO:0000259" key="9">
    <source>
        <dbReference type="SMART" id="SM00848"/>
    </source>
</evidence>
<sequence>MAALPAFFVLYFFFNLSFGYTLLKDEEYEIVWPSVYHFKGEKLDFKSTLKEPFEIWYNSETNRSRIDFYGGNVKKYYYGDTGNVFSIHPVTTEEVTNEQVCYETSDEDEQYDFLPDVSELNYTGQSMRIYDKVVDIWSSSEAYEDRLVRETTLYVFKTKEGVDIPVQEVTKEYNFIIGEVTGHVITNYFDFKDTVDEDDVTVEDEDECGIYYIGKDFKKDMKLFHPSIPKDVDRAFDMYANHHSKVYHEKEHLKRKRIFEKNWRMVENHNRQNLGFRLELNKFSDWTDEELKLLSGTRPSKHAYPEMQEFPHTLTEVDELVQELPQDFDMRVLGAITPVKNQDACGSCWAFATTAAVEGALARSNGDRLLDLSEQSLVDCAWGYDNLGCSGGTLDGAMKYVLTHGIPTEMDYGVYTANDGYCGIKNMSTTYKIRGFAQVTPHSPNALKVALYKYGPVTIGIHASSLMKNYANGIYYDFTCDWEGGMNHGVTVIGYGVRDGEEYWLVKNSWGEDWGEDGYILMSAKNNNCFVLDSPYYPIV</sequence>
<keyword evidence="6" id="KW-1015">Disulfide bond</keyword>
<dbReference type="SMART" id="SM00848">
    <property type="entry name" value="Inhibitor_I29"/>
    <property type="match status" value="1"/>
</dbReference>
<dbReference type="RefSeq" id="XP_026728596.1">
    <property type="nucleotide sequence ID" value="XM_026872795.1"/>
</dbReference>
<keyword evidence="4" id="KW-0788">Thiol protease</keyword>
<gene>
    <name evidence="11" type="primary">LOC113494457</name>
</gene>
<dbReference type="GO" id="GO:0006508">
    <property type="term" value="P:proteolysis"/>
    <property type="evidence" value="ECO:0007669"/>
    <property type="project" value="UniProtKB-KW"/>
</dbReference>
<dbReference type="FunFam" id="3.90.70.10:FF:000332">
    <property type="entry name" value="Cathepsin L1"/>
    <property type="match status" value="1"/>
</dbReference>
<dbReference type="Gene3D" id="3.90.70.10">
    <property type="entry name" value="Cysteine proteinases"/>
    <property type="match status" value="1"/>
</dbReference>